<gene>
    <name evidence="2" type="ORF">BWK73_46135</name>
</gene>
<dbReference type="GO" id="GO:0016301">
    <property type="term" value="F:kinase activity"/>
    <property type="evidence" value="ECO:0007669"/>
    <property type="project" value="InterPro"/>
</dbReference>
<name>A0A1Y1QAT0_9GAMM</name>
<protein>
    <submittedName>
        <fullName evidence="2">Death-on-curing protein</fullName>
    </submittedName>
</protein>
<dbReference type="Proteomes" id="UP000192491">
    <property type="component" value="Unassembled WGS sequence"/>
</dbReference>
<proteinExistence type="predicted"/>
<dbReference type="AlphaFoldDB" id="A0A1Y1QAT0"/>
<evidence type="ECO:0000313" key="3">
    <source>
        <dbReference type="Proteomes" id="UP000192491"/>
    </source>
</evidence>
<accession>A0A1Y1QAT0</accession>
<dbReference type="PIRSF" id="PIRSF018297">
    <property type="entry name" value="Doc"/>
    <property type="match status" value="1"/>
</dbReference>
<dbReference type="Gene3D" id="1.20.120.1870">
    <property type="entry name" value="Fic/DOC protein, Fido domain"/>
    <property type="match status" value="1"/>
</dbReference>
<dbReference type="EMBL" id="MTEJ01000577">
    <property type="protein sequence ID" value="OQX01427.1"/>
    <property type="molecule type" value="Genomic_DNA"/>
</dbReference>
<dbReference type="NCBIfam" id="TIGR01550">
    <property type="entry name" value="DOC_P1"/>
    <property type="match status" value="1"/>
</dbReference>
<evidence type="ECO:0000259" key="1">
    <source>
        <dbReference type="PROSITE" id="PS51459"/>
    </source>
</evidence>
<dbReference type="InterPro" id="IPR003812">
    <property type="entry name" value="Fido"/>
</dbReference>
<dbReference type="Pfam" id="PF02661">
    <property type="entry name" value="Fic"/>
    <property type="match status" value="1"/>
</dbReference>
<dbReference type="PANTHER" id="PTHR39426:SF1">
    <property type="entry name" value="HOMOLOGY TO DEATH-ON-CURING PROTEIN OF PHAGE P1"/>
    <property type="match status" value="1"/>
</dbReference>
<dbReference type="PROSITE" id="PS51459">
    <property type="entry name" value="FIDO"/>
    <property type="match status" value="1"/>
</dbReference>
<dbReference type="InterPro" id="IPR006440">
    <property type="entry name" value="Doc"/>
</dbReference>
<sequence>MTEPRWVLEDVTLAVHQMLLAEHGGSPGIRDKSLLDSALARPRQRLTYEPDSTLFELAASYSFGIAKNHPFIDGNKRVALAVGAVFLELNSFELDAPEPEAVIMFEQLAAGNLAEAELAAWFKKSCVQIP</sequence>
<reference evidence="2 3" key="1">
    <citation type="submission" date="2017-01" db="EMBL/GenBank/DDBJ databases">
        <title>Novel large sulfur bacteria in the metagenomes of groundwater-fed chemosynthetic microbial mats in the Lake Huron basin.</title>
        <authorList>
            <person name="Sharrar A.M."/>
            <person name="Flood B.E."/>
            <person name="Bailey J.V."/>
            <person name="Jones D.S."/>
            <person name="Biddanda B."/>
            <person name="Ruberg S.A."/>
            <person name="Marcus D.N."/>
            <person name="Dick G.J."/>
        </authorList>
    </citation>
    <scope>NUCLEOTIDE SEQUENCE [LARGE SCALE GENOMIC DNA]</scope>
    <source>
        <strain evidence="2">A8</strain>
    </source>
</reference>
<feature type="domain" description="Fido" evidence="1">
    <location>
        <begin position="7"/>
        <end position="124"/>
    </location>
</feature>
<dbReference type="InterPro" id="IPR036597">
    <property type="entry name" value="Fido-like_dom_sf"/>
</dbReference>
<evidence type="ECO:0000313" key="2">
    <source>
        <dbReference type="EMBL" id="OQX01427.1"/>
    </source>
</evidence>
<dbReference type="SUPFAM" id="SSF140931">
    <property type="entry name" value="Fic-like"/>
    <property type="match status" value="1"/>
</dbReference>
<comment type="caution">
    <text evidence="2">The sequence shown here is derived from an EMBL/GenBank/DDBJ whole genome shotgun (WGS) entry which is preliminary data.</text>
</comment>
<dbReference type="InterPro" id="IPR053737">
    <property type="entry name" value="Type_II_TA_Toxin"/>
</dbReference>
<organism evidence="2 3">
    <name type="scientific">Thiothrix lacustris</name>
    <dbReference type="NCBI Taxonomy" id="525917"/>
    <lineage>
        <taxon>Bacteria</taxon>
        <taxon>Pseudomonadati</taxon>
        <taxon>Pseudomonadota</taxon>
        <taxon>Gammaproteobacteria</taxon>
        <taxon>Thiotrichales</taxon>
        <taxon>Thiotrichaceae</taxon>
        <taxon>Thiothrix</taxon>
    </lineage>
</organism>
<dbReference type="PANTHER" id="PTHR39426">
    <property type="entry name" value="HOMOLOGY TO DEATH-ON-CURING PROTEIN OF PHAGE P1"/>
    <property type="match status" value="1"/>
</dbReference>